<keyword evidence="4 5" id="KW-0472">Membrane</keyword>
<accession>C7DI90</accession>
<proteinExistence type="predicted"/>
<feature type="transmembrane region" description="Helical" evidence="5">
    <location>
        <begin position="15"/>
        <end position="33"/>
    </location>
</feature>
<name>C7DI90_MICA2</name>
<organism evidence="6 7">
    <name type="scientific">Candidatus Micrarchaeum acidiphilum ARMAN-2</name>
    <dbReference type="NCBI Taxonomy" id="425595"/>
    <lineage>
        <taxon>Archaea</taxon>
        <taxon>Candidatus Micrarchaeota</taxon>
        <taxon>Candidatus Micrarchaeia</taxon>
        <taxon>Candidatus Micrarchaeales</taxon>
        <taxon>Candidatus Micrarchaeaceae</taxon>
        <taxon>Candidatus Micrarchaeum</taxon>
    </lineage>
</organism>
<keyword evidence="2 5" id="KW-0812">Transmembrane</keyword>
<feature type="transmembrane region" description="Helical" evidence="5">
    <location>
        <begin position="122"/>
        <end position="144"/>
    </location>
</feature>
<comment type="subcellular location">
    <subcellularLocation>
        <location evidence="1">Membrane</location>
        <topology evidence="1">Multi-pass membrane protein</topology>
    </subcellularLocation>
</comment>
<reference evidence="6 7" key="1">
    <citation type="journal article" date="2009" name="Genome Biol.">
        <title>Community-wide analysis of microbial genome sequence signatures.</title>
        <authorList>
            <person name="Dick G.J."/>
            <person name="Andersson A.F."/>
            <person name="Baker B.J."/>
            <person name="Simmons S.L."/>
            <person name="Thomas B.C."/>
            <person name="Yelton A.P."/>
            <person name="Banfield J.F."/>
        </authorList>
    </citation>
    <scope>NUCLEOTIDE SEQUENCE [LARGE SCALE GENOMIC DNA]</scope>
    <source>
        <strain evidence="6">ARMAN-2</strain>
    </source>
</reference>
<evidence type="ECO:0000256" key="4">
    <source>
        <dbReference type="ARBA" id="ARBA00023136"/>
    </source>
</evidence>
<evidence type="ECO:0000256" key="2">
    <source>
        <dbReference type="ARBA" id="ARBA00022692"/>
    </source>
</evidence>
<gene>
    <name evidence="6" type="ORF">UNLARM2_0782</name>
</gene>
<keyword evidence="3 5" id="KW-1133">Transmembrane helix</keyword>
<evidence type="ECO:0000313" key="6">
    <source>
        <dbReference type="EMBL" id="EET89664.1"/>
    </source>
</evidence>
<reference evidence="6 7" key="2">
    <citation type="journal article" date="2010" name="Proc. Natl. Acad. Sci. U.S.A.">
        <title>Enigmatic, ultrasmall, uncultivated Archaea.</title>
        <authorList>
            <person name="Baker B.J."/>
            <person name="Comolli L.R."/>
            <person name="Dick G.J."/>
            <person name="Hauser L.J."/>
            <person name="Hyatt D."/>
            <person name="Dill B.D."/>
            <person name="Land M.L."/>
            <person name="Verberkmoes N.C."/>
            <person name="Hettich R.L."/>
            <person name="Banfield J.F."/>
        </authorList>
    </citation>
    <scope>NUCLEOTIDE SEQUENCE [LARGE SCALE GENOMIC DNA]</scope>
    <source>
        <strain evidence="6">ARMAN-2</strain>
    </source>
</reference>
<evidence type="ECO:0000256" key="3">
    <source>
        <dbReference type="ARBA" id="ARBA00022989"/>
    </source>
</evidence>
<dbReference type="GO" id="GO:0016020">
    <property type="term" value="C:membrane"/>
    <property type="evidence" value="ECO:0007669"/>
    <property type="project" value="UniProtKB-SubCell"/>
</dbReference>
<evidence type="ECO:0000256" key="1">
    <source>
        <dbReference type="ARBA" id="ARBA00004141"/>
    </source>
</evidence>
<sequence>MVVAHIIQVPMPTDVLITIILIAVLEVGLSIFLQRKLINQKKMRSLTRKMNEKSKELRELIKSNAAQDVIASKQKEIYPLMMEQTKHQFKSFVILPIFLAIYYVVLPAMFGSKNYFFMGLGYLEVFFVVVFVMGIISSVIVLLYDRKKAKLEAEEEKAASS</sequence>
<protein>
    <recommendedName>
        <fullName evidence="8">DUF106 domain-containing protein</fullName>
    </recommendedName>
</protein>
<evidence type="ECO:0000256" key="5">
    <source>
        <dbReference type="SAM" id="Phobius"/>
    </source>
</evidence>
<dbReference type="InterPro" id="IPR002809">
    <property type="entry name" value="EMC3/TMCO1"/>
</dbReference>
<dbReference type="Pfam" id="PF01956">
    <property type="entry name" value="EMC3_TMCO1"/>
    <property type="match status" value="1"/>
</dbReference>
<dbReference type="EMBL" id="GG697241">
    <property type="protein sequence ID" value="EET89664.1"/>
    <property type="molecule type" value="Genomic_DNA"/>
</dbReference>
<dbReference type="Proteomes" id="UP000332487">
    <property type="component" value="Unassembled WGS sequence"/>
</dbReference>
<evidence type="ECO:0008006" key="8">
    <source>
        <dbReference type="Google" id="ProtNLM"/>
    </source>
</evidence>
<evidence type="ECO:0000313" key="7">
    <source>
        <dbReference type="Proteomes" id="UP000332487"/>
    </source>
</evidence>
<keyword evidence="7" id="KW-1185">Reference proteome</keyword>
<feature type="transmembrane region" description="Helical" evidence="5">
    <location>
        <begin position="91"/>
        <end position="110"/>
    </location>
</feature>
<dbReference type="AlphaFoldDB" id="C7DI90"/>